<reference evidence="1 2" key="1">
    <citation type="journal article" date="2019" name="Commun. Biol.">
        <title>The bagworm genome reveals a unique fibroin gene that provides high tensile strength.</title>
        <authorList>
            <person name="Kono N."/>
            <person name="Nakamura H."/>
            <person name="Ohtoshi R."/>
            <person name="Tomita M."/>
            <person name="Numata K."/>
            <person name="Arakawa K."/>
        </authorList>
    </citation>
    <scope>NUCLEOTIDE SEQUENCE [LARGE SCALE GENOMIC DNA]</scope>
</reference>
<dbReference type="AlphaFoldDB" id="A0A4C1Y8I8"/>
<gene>
    <name evidence="1" type="ORF">EVAR_57994_1</name>
</gene>
<keyword evidence="2" id="KW-1185">Reference proteome</keyword>
<dbReference type="EMBL" id="BGZK01001138">
    <property type="protein sequence ID" value="GBP72228.1"/>
    <property type="molecule type" value="Genomic_DNA"/>
</dbReference>
<evidence type="ECO:0000313" key="1">
    <source>
        <dbReference type="EMBL" id="GBP72228.1"/>
    </source>
</evidence>
<organism evidence="1 2">
    <name type="scientific">Eumeta variegata</name>
    <name type="common">Bagworm moth</name>
    <name type="synonym">Eumeta japonica</name>
    <dbReference type="NCBI Taxonomy" id="151549"/>
    <lineage>
        <taxon>Eukaryota</taxon>
        <taxon>Metazoa</taxon>
        <taxon>Ecdysozoa</taxon>
        <taxon>Arthropoda</taxon>
        <taxon>Hexapoda</taxon>
        <taxon>Insecta</taxon>
        <taxon>Pterygota</taxon>
        <taxon>Neoptera</taxon>
        <taxon>Endopterygota</taxon>
        <taxon>Lepidoptera</taxon>
        <taxon>Glossata</taxon>
        <taxon>Ditrysia</taxon>
        <taxon>Tineoidea</taxon>
        <taxon>Psychidae</taxon>
        <taxon>Oiketicinae</taxon>
        <taxon>Eumeta</taxon>
    </lineage>
</organism>
<accession>A0A4C1Y8I8</accession>
<evidence type="ECO:0000313" key="2">
    <source>
        <dbReference type="Proteomes" id="UP000299102"/>
    </source>
</evidence>
<comment type="caution">
    <text evidence="1">The sequence shown here is derived from an EMBL/GenBank/DDBJ whole genome shotgun (WGS) entry which is preliminary data.</text>
</comment>
<name>A0A4C1Y8I8_EUMVA</name>
<proteinExistence type="predicted"/>
<sequence>MRPGFRAVLQGFESLLRSGQLWNKSGLERKDNVPRREALSARRFRRARRPTTTIRRRRFCAPWCERFEKKREHAGRSRSLGRRIILAKCESIRALTVPYCCVIHVDRSSIHHIRIYHSKSWLWQEKYESRIDAVEMRYLRSVCGVALKNDIGIVKSESRAV</sequence>
<dbReference type="OrthoDB" id="8037155at2759"/>
<dbReference type="Proteomes" id="UP000299102">
    <property type="component" value="Unassembled WGS sequence"/>
</dbReference>
<protein>
    <submittedName>
        <fullName evidence="1">Uncharacterized protein</fullName>
    </submittedName>
</protein>